<dbReference type="GO" id="GO:0022857">
    <property type="term" value="F:transmembrane transporter activity"/>
    <property type="evidence" value="ECO:0000318"/>
    <property type="project" value="GO_Central"/>
</dbReference>
<dbReference type="InParanoid" id="A0CCU9"/>
<dbReference type="PANTHER" id="PTHR12385">
    <property type="entry name" value="CHOLINE TRANSPORTER-LIKE (SLC FAMILY 44)"/>
    <property type="match status" value="1"/>
</dbReference>
<evidence type="ECO:0000313" key="8">
    <source>
        <dbReference type="EMBL" id="CAK68616.1"/>
    </source>
</evidence>
<dbReference type="OMA" id="CCLPFIQ"/>
<keyword evidence="3 7" id="KW-0812">Transmembrane</keyword>
<accession>A0CCU9</accession>
<dbReference type="AlphaFoldDB" id="A0CCU9"/>
<feature type="transmembrane region" description="Helical" evidence="7">
    <location>
        <begin position="186"/>
        <end position="207"/>
    </location>
</feature>
<feature type="transmembrane region" description="Helical" evidence="7">
    <location>
        <begin position="245"/>
        <end position="264"/>
    </location>
</feature>
<feature type="transmembrane region" description="Helical" evidence="7">
    <location>
        <begin position="345"/>
        <end position="367"/>
    </location>
</feature>
<evidence type="ECO:0000313" key="9">
    <source>
        <dbReference type="Proteomes" id="UP000000600"/>
    </source>
</evidence>
<sequence>MHIDPTQMVKISFQASIVIFISLTFAAILFGQPEKLTRGFDPDGIACGSDFGSRDYPYIYFGNPTPNTLHQTVCVKSCPKPDHKNGMPKQLDCMPNSIIQQCQAKFSIDHPETQFLIYDTFLYKGNICMPRNLAYYEAIKEISTPPSRLSNTSDVYKNKWMLLIFILVAGVASKQLLTQLKANTQYSVWGLTFGLFIFVGTLGVIFVSQARDAIANSIETNSMSAFQVDEEYILKMSNVPNPIKMVILSLIFVILTFYGAYFLYNNYDRIKDLSQLFEQVEIYMADHEYLQEASYPMILVLNFFLFLTLYTILYTFINISNRSLRACFVIDFQQIGPFEKIQGGVLYYFQILIAFFFFWGVQVIFGINNYMVSSSLVQWIQVGYNQHQDVQYNRNQATLILTRYFMQEAFYNIGKIAFASFLLLVSPVKFVCDAIKDWAVRRQNQKFRNLLTKCCCLPFIQIYKKTRQIEEVVYIEQAINRKYCITVNVCFKFIEDYLELRLEDSNAAELFEQLRNTVDSFLLIIKIFIALLCAIICKFILSFNYFSNHMYETNLTSLIAAIIGYYVASLYFQIYSIVLQGLGYIYIRTMNICKKNNENYERNQQKRRDTAFETFKNIYKDFSEIMIHFENKIRNQKTKEQLPH</sequence>
<feature type="transmembrane region" description="Helical" evidence="7">
    <location>
        <begin position="12"/>
        <end position="30"/>
    </location>
</feature>
<dbReference type="PANTHER" id="PTHR12385:SF14">
    <property type="entry name" value="CHOLINE TRANSPORTER-LIKE 2"/>
    <property type="match status" value="1"/>
</dbReference>
<feature type="transmembrane region" description="Helical" evidence="7">
    <location>
        <begin position="409"/>
        <end position="432"/>
    </location>
</feature>
<feature type="transmembrane region" description="Helical" evidence="7">
    <location>
        <begin position="558"/>
        <end position="587"/>
    </location>
</feature>
<evidence type="ECO:0000256" key="1">
    <source>
        <dbReference type="ARBA" id="ARBA00004141"/>
    </source>
</evidence>
<protein>
    <recommendedName>
        <fullName evidence="7">Choline transporter-like protein</fullName>
    </recommendedName>
</protein>
<dbReference type="KEGG" id="ptm:GSPATT00037401001"/>
<feature type="transmembrane region" description="Helical" evidence="7">
    <location>
        <begin position="160"/>
        <end position="180"/>
    </location>
</feature>
<proteinExistence type="inferred from homology"/>
<name>A0CCU9_PARTE</name>
<comment type="function">
    <text evidence="7">Choline transporter.</text>
</comment>
<evidence type="ECO:0000256" key="5">
    <source>
        <dbReference type="ARBA" id="ARBA00023136"/>
    </source>
</evidence>
<feature type="transmembrane region" description="Helical" evidence="7">
    <location>
        <begin position="521"/>
        <end position="546"/>
    </location>
</feature>
<dbReference type="EMBL" id="CT868061">
    <property type="protein sequence ID" value="CAK68616.1"/>
    <property type="molecule type" value="Genomic_DNA"/>
</dbReference>
<dbReference type="GO" id="GO:0016020">
    <property type="term" value="C:membrane"/>
    <property type="evidence" value="ECO:0000318"/>
    <property type="project" value="GO_Central"/>
</dbReference>
<keyword evidence="9" id="KW-1185">Reference proteome</keyword>
<dbReference type="GO" id="GO:0055085">
    <property type="term" value="P:transmembrane transport"/>
    <property type="evidence" value="ECO:0000318"/>
    <property type="project" value="GO_Central"/>
</dbReference>
<evidence type="ECO:0000256" key="6">
    <source>
        <dbReference type="ARBA" id="ARBA00023180"/>
    </source>
</evidence>
<dbReference type="RefSeq" id="XP_001436013.1">
    <property type="nucleotide sequence ID" value="XM_001435976.1"/>
</dbReference>
<dbReference type="OrthoDB" id="293653at2759"/>
<dbReference type="HOGENOM" id="CLU_431177_0_0_1"/>
<reference evidence="8 9" key="1">
    <citation type="journal article" date="2006" name="Nature">
        <title>Global trends of whole-genome duplications revealed by the ciliate Paramecium tetraurelia.</title>
        <authorList>
            <consortium name="Genoscope"/>
            <person name="Aury J.-M."/>
            <person name="Jaillon O."/>
            <person name="Duret L."/>
            <person name="Noel B."/>
            <person name="Jubin C."/>
            <person name="Porcel B.M."/>
            <person name="Segurens B."/>
            <person name="Daubin V."/>
            <person name="Anthouard V."/>
            <person name="Aiach N."/>
            <person name="Arnaiz O."/>
            <person name="Billaut A."/>
            <person name="Beisson J."/>
            <person name="Blanc I."/>
            <person name="Bouhouche K."/>
            <person name="Camara F."/>
            <person name="Duharcourt S."/>
            <person name="Guigo R."/>
            <person name="Gogendeau D."/>
            <person name="Katinka M."/>
            <person name="Keller A.-M."/>
            <person name="Kissmehl R."/>
            <person name="Klotz C."/>
            <person name="Koll F."/>
            <person name="Le Moue A."/>
            <person name="Lepere C."/>
            <person name="Malinsky S."/>
            <person name="Nowacki M."/>
            <person name="Nowak J.K."/>
            <person name="Plattner H."/>
            <person name="Poulain J."/>
            <person name="Ruiz F."/>
            <person name="Serrano V."/>
            <person name="Zagulski M."/>
            <person name="Dessen P."/>
            <person name="Betermier M."/>
            <person name="Weissenbach J."/>
            <person name="Scarpelli C."/>
            <person name="Schachter V."/>
            <person name="Sperling L."/>
            <person name="Meyer E."/>
            <person name="Cohen J."/>
            <person name="Wincker P."/>
        </authorList>
    </citation>
    <scope>NUCLEOTIDE SEQUENCE [LARGE SCALE GENOMIC DNA]</scope>
    <source>
        <strain evidence="8 9">Stock d4-2</strain>
    </source>
</reference>
<dbReference type="GO" id="GO:0005886">
    <property type="term" value="C:plasma membrane"/>
    <property type="evidence" value="ECO:0007669"/>
    <property type="project" value="UniProtKB-SubCell"/>
</dbReference>
<evidence type="ECO:0000256" key="3">
    <source>
        <dbReference type="ARBA" id="ARBA00022692"/>
    </source>
</evidence>
<dbReference type="InterPro" id="IPR007603">
    <property type="entry name" value="Choline_transptr-like"/>
</dbReference>
<dbReference type="GeneID" id="5021798"/>
<evidence type="ECO:0000256" key="2">
    <source>
        <dbReference type="ARBA" id="ARBA00007168"/>
    </source>
</evidence>
<keyword evidence="6" id="KW-0325">Glycoprotein</keyword>
<gene>
    <name evidence="8" type="ORF">GSPATT00037401001</name>
</gene>
<organism evidence="8 9">
    <name type="scientific">Paramecium tetraurelia</name>
    <dbReference type="NCBI Taxonomy" id="5888"/>
    <lineage>
        <taxon>Eukaryota</taxon>
        <taxon>Sar</taxon>
        <taxon>Alveolata</taxon>
        <taxon>Ciliophora</taxon>
        <taxon>Intramacronucleata</taxon>
        <taxon>Oligohymenophorea</taxon>
        <taxon>Peniculida</taxon>
        <taxon>Parameciidae</taxon>
        <taxon>Paramecium</taxon>
    </lineage>
</organism>
<feature type="transmembrane region" description="Helical" evidence="7">
    <location>
        <begin position="293"/>
        <end position="316"/>
    </location>
</feature>
<evidence type="ECO:0000256" key="4">
    <source>
        <dbReference type="ARBA" id="ARBA00022989"/>
    </source>
</evidence>
<comment type="similarity">
    <text evidence="2 7">Belongs to the CTL (choline transporter-like) family.</text>
</comment>
<dbReference type="Pfam" id="PF04515">
    <property type="entry name" value="Choline_transpo"/>
    <property type="match status" value="1"/>
</dbReference>
<comment type="subcellular location">
    <subcellularLocation>
        <location evidence="7">Cell membrane</location>
        <topology evidence="7">Multi-pass membrane protein</topology>
    </subcellularLocation>
    <subcellularLocation>
        <location evidence="1">Membrane</location>
        <topology evidence="1">Multi-pass membrane protein</topology>
    </subcellularLocation>
</comment>
<dbReference type="Proteomes" id="UP000000600">
    <property type="component" value="Unassembled WGS sequence"/>
</dbReference>
<keyword evidence="4 7" id="KW-1133">Transmembrane helix</keyword>
<keyword evidence="5 7" id="KW-0472">Membrane</keyword>
<evidence type="ECO:0000256" key="7">
    <source>
        <dbReference type="RuleBase" id="RU368066"/>
    </source>
</evidence>